<evidence type="ECO:0000313" key="2">
    <source>
        <dbReference type="Proteomes" id="UP000536604"/>
    </source>
</evidence>
<dbReference type="EMBL" id="JACHJO010000007">
    <property type="protein sequence ID" value="MBB6120625.1"/>
    <property type="molecule type" value="Genomic_DNA"/>
</dbReference>
<proteinExistence type="predicted"/>
<sequence>MVLREGGRYGVRRLLGMAVGADGRRAVWYPLAGGDGTARRRAVSVQMRHLAAVPPRP</sequence>
<accession>A0A841IVS4</accession>
<protein>
    <submittedName>
        <fullName evidence="1">Uncharacterized protein</fullName>
    </submittedName>
</protein>
<organism evidence="1 2">
    <name type="scientific">Nocardiopsis algeriensis</name>
    <dbReference type="NCBI Taxonomy" id="1478215"/>
    <lineage>
        <taxon>Bacteria</taxon>
        <taxon>Bacillati</taxon>
        <taxon>Actinomycetota</taxon>
        <taxon>Actinomycetes</taxon>
        <taxon>Streptosporangiales</taxon>
        <taxon>Nocardiopsidaceae</taxon>
        <taxon>Nocardiopsis</taxon>
    </lineage>
</organism>
<dbReference type="RefSeq" id="WP_221442844.1">
    <property type="nucleotide sequence ID" value="NZ_JACHJO010000007.1"/>
</dbReference>
<name>A0A841IVS4_9ACTN</name>
<dbReference type="Proteomes" id="UP000536604">
    <property type="component" value="Unassembled WGS sequence"/>
</dbReference>
<keyword evidence="2" id="KW-1185">Reference proteome</keyword>
<reference evidence="1 2" key="1">
    <citation type="submission" date="2020-08" db="EMBL/GenBank/DDBJ databases">
        <title>Genomic Encyclopedia of Type Strains, Phase III (KMG-III): the genomes of soil and plant-associated and newly described type strains.</title>
        <authorList>
            <person name="Whitman W."/>
        </authorList>
    </citation>
    <scope>NUCLEOTIDE SEQUENCE [LARGE SCALE GENOMIC DNA]</scope>
    <source>
        <strain evidence="1 2">CECT 8712</strain>
    </source>
</reference>
<comment type="caution">
    <text evidence="1">The sequence shown here is derived from an EMBL/GenBank/DDBJ whole genome shotgun (WGS) entry which is preliminary data.</text>
</comment>
<evidence type="ECO:0000313" key="1">
    <source>
        <dbReference type="EMBL" id="MBB6120625.1"/>
    </source>
</evidence>
<gene>
    <name evidence="1" type="ORF">FHS13_002582</name>
</gene>
<dbReference type="AlphaFoldDB" id="A0A841IVS4"/>